<gene>
    <name evidence="1" type="ORF">UT84_C0017G0001</name>
</gene>
<reference evidence="1 2" key="1">
    <citation type="journal article" date="2015" name="Nature">
        <title>rRNA introns, odd ribosomes, and small enigmatic genomes across a large radiation of phyla.</title>
        <authorList>
            <person name="Brown C.T."/>
            <person name="Hug L.A."/>
            <person name="Thomas B.C."/>
            <person name="Sharon I."/>
            <person name="Castelle C.J."/>
            <person name="Singh A."/>
            <person name="Wilkins M.J."/>
            <person name="Williams K.H."/>
            <person name="Banfield J.F."/>
        </authorList>
    </citation>
    <scope>NUCLEOTIDE SEQUENCE [LARGE SCALE GENOMIC DNA]</scope>
</reference>
<dbReference type="AlphaFoldDB" id="A0A0G0RBZ8"/>
<evidence type="ECO:0000313" key="1">
    <source>
        <dbReference type="EMBL" id="KKR49913.1"/>
    </source>
</evidence>
<protein>
    <submittedName>
        <fullName evidence="1">Uncharacterized protein</fullName>
    </submittedName>
</protein>
<sequence>MKFQVIKKGGTLEDFEKGKIEMVTIAAGLSRQQ</sequence>
<accession>A0A0G0RBZ8</accession>
<evidence type="ECO:0000313" key="2">
    <source>
        <dbReference type="Proteomes" id="UP000034531"/>
    </source>
</evidence>
<dbReference type="Proteomes" id="UP000034531">
    <property type="component" value="Unassembled WGS sequence"/>
</dbReference>
<dbReference type="EMBL" id="LBYI01000017">
    <property type="protein sequence ID" value="KKR49913.1"/>
    <property type="molecule type" value="Genomic_DNA"/>
</dbReference>
<proteinExistence type="predicted"/>
<name>A0A0G0RBZ8_9BACT</name>
<feature type="non-terminal residue" evidence="1">
    <location>
        <position position="33"/>
    </location>
</feature>
<organism evidence="1 2">
    <name type="scientific">Candidatus Curtissbacteria bacterium GW2011_GWA1_40_16</name>
    <dbReference type="NCBI Taxonomy" id="1618405"/>
    <lineage>
        <taxon>Bacteria</taxon>
        <taxon>Candidatus Curtissiibacteriota</taxon>
    </lineage>
</organism>
<comment type="caution">
    <text evidence="1">The sequence shown here is derived from an EMBL/GenBank/DDBJ whole genome shotgun (WGS) entry which is preliminary data.</text>
</comment>